<dbReference type="EMBL" id="CM056744">
    <property type="protein sequence ID" value="KAJ8667807.1"/>
    <property type="molecule type" value="Genomic_DNA"/>
</dbReference>
<gene>
    <name evidence="1" type="ORF">QAD02_009470</name>
</gene>
<protein>
    <submittedName>
        <fullName evidence="1">Uncharacterized protein</fullName>
    </submittedName>
</protein>
<sequence length="755" mass="83411">MELVEFCNRDEEKFINCLENILADQISEYSHSEEQLDSIEKCTLTAINTRLDKATTRSQGLKLLCSFSEKISKDSLTKYLPHWINKLSQALSNAPNGSLDFTLACKAVSAVVVSCKKVPELDKRISMNHVKPFIGIIVDRYNKETDLALLNLLTVLLYHYPESCVRFQASYSSIILSCIDIGDQDFVTAGAKCYSLLVRALEKSFVHSSKENSSIISDNSSASCHISHQIDLCNNLSKILDELFQEYITEVCETFYELKSTTNIHSLKLEKISCEDLLEYYTDMSDRFVNICTYLALLLKIGGSGSKKFTQPNVLLQVICRGLSITPANLHKSSGGNKNNLLFILPKLYSGLLQVLQSLIASFQQELIPFAVTIQRLILQCLECTQKSCSQSWINIRLCAYQTLCLWLDRTGSCSGFQMIADDFLTHILKDLTPSNKNVLLLKASKSSSKSKSKSNKSKEKVKATNDTGNTSTLSESANIILSAQALATVKSVISSMSVNLSLSSYEKIQTSVVLLLYEQYVTNTHSSVSEIGTNFRLQLIKAFRTLQAYTRSSSLSTLSYAIQIFGIATSQDSDPRIVEEATLGLAEIRPLIYPTAPTLMFSLSKPAAPKPTYITEQEQEPIKIIDCSTGDEILEKGSDVTTRSSKRPRIESTPTEKTTIEVEKKNCSSAPTIESNLSVEVVKESTPVVAVMESSPVVTVKDSNPSTTVVESSASVVVMESDTTVDVKGSSNSNGNFNEIEDEDMLTSFCDEVC</sequence>
<comment type="caution">
    <text evidence="1">The sequence shown here is derived from an EMBL/GenBank/DDBJ whole genome shotgun (WGS) entry which is preliminary data.</text>
</comment>
<reference evidence="1" key="1">
    <citation type="submission" date="2023-04" db="EMBL/GenBank/DDBJ databases">
        <title>A chromosome-level genome assembly of the parasitoid wasp Eretmocerus hayati.</title>
        <authorList>
            <person name="Zhong Y."/>
            <person name="Liu S."/>
            <person name="Liu Y."/>
        </authorList>
    </citation>
    <scope>NUCLEOTIDE SEQUENCE</scope>
    <source>
        <strain evidence="1">ZJU_SS_LIU_2023</strain>
    </source>
</reference>
<evidence type="ECO:0000313" key="1">
    <source>
        <dbReference type="EMBL" id="KAJ8667807.1"/>
    </source>
</evidence>
<proteinExistence type="predicted"/>
<organism evidence="1 2">
    <name type="scientific">Eretmocerus hayati</name>
    <dbReference type="NCBI Taxonomy" id="131215"/>
    <lineage>
        <taxon>Eukaryota</taxon>
        <taxon>Metazoa</taxon>
        <taxon>Ecdysozoa</taxon>
        <taxon>Arthropoda</taxon>
        <taxon>Hexapoda</taxon>
        <taxon>Insecta</taxon>
        <taxon>Pterygota</taxon>
        <taxon>Neoptera</taxon>
        <taxon>Endopterygota</taxon>
        <taxon>Hymenoptera</taxon>
        <taxon>Apocrita</taxon>
        <taxon>Proctotrupomorpha</taxon>
        <taxon>Chalcidoidea</taxon>
        <taxon>Aphelinidae</taxon>
        <taxon>Aphelininae</taxon>
        <taxon>Eretmocerus</taxon>
    </lineage>
</organism>
<accession>A0ACC2N9P0</accession>
<dbReference type="Proteomes" id="UP001239111">
    <property type="component" value="Chromosome 4"/>
</dbReference>
<name>A0ACC2N9P0_9HYME</name>
<keyword evidence="2" id="KW-1185">Reference proteome</keyword>
<evidence type="ECO:0000313" key="2">
    <source>
        <dbReference type="Proteomes" id="UP001239111"/>
    </source>
</evidence>